<feature type="chain" id="PRO_5047462348" description="SH3 domain-containing protein" evidence="1">
    <location>
        <begin position="28"/>
        <end position="140"/>
    </location>
</feature>
<gene>
    <name evidence="2" type="ORF">ACFQ1S_28415</name>
</gene>
<protein>
    <recommendedName>
        <fullName evidence="4">SH3 domain-containing protein</fullName>
    </recommendedName>
</protein>
<evidence type="ECO:0008006" key="4">
    <source>
        <dbReference type="Google" id="ProtNLM"/>
    </source>
</evidence>
<name>A0ABW3MJ99_9PSEU</name>
<organism evidence="2 3">
    <name type="scientific">Kibdelosporangium lantanae</name>
    <dbReference type="NCBI Taxonomy" id="1497396"/>
    <lineage>
        <taxon>Bacteria</taxon>
        <taxon>Bacillati</taxon>
        <taxon>Actinomycetota</taxon>
        <taxon>Actinomycetes</taxon>
        <taxon>Pseudonocardiales</taxon>
        <taxon>Pseudonocardiaceae</taxon>
        <taxon>Kibdelosporangium</taxon>
    </lineage>
</organism>
<dbReference type="EMBL" id="JBHTIS010002026">
    <property type="protein sequence ID" value="MFD1049180.1"/>
    <property type="molecule type" value="Genomic_DNA"/>
</dbReference>
<keyword evidence="3" id="KW-1185">Reference proteome</keyword>
<evidence type="ECO:0000313" key="2">
    <source>
        <dbReference type="EMBL" id="MFD1049180.1"/>
    </source>
</evidence>
<accession>A0ABW3MJ99</accession>
<comment type="caution">
    <text evidence="2">The sequence shown here is derived from an EMBL/GenBank/DDBJ whole genome shotgun (WGS) entry which is preliminary data.</text>
</comment>
<dbReference type="Proteomes" id="UP001597045">
    <property type="component" value="Unassembled WGS sequence"/>
</dbReference>
<feature type="signal peptide" evidence="1">
    <location>
        <begin position="1"/>
        <end position="27"/>
    </location>
</feature>
<sequence>MLVSLRMWLTGVVVAALAPAVAPSAEAASNVVVDGHARFEVLSPTLIRLEYAGDDVFQDRPTFNAIGRDMPVPAFTTSVSGGYREIRTAGVTVRYSPGGAAIPGEVIGYGVRVNVTDHYDNVWWHINSPYGGWVLAQYFC</sequence>
<evidence type="ECO:0000256" key="1">
    <source>
        <dbReference type="SAM" id="SignalP"/>
    </source>
</evidence>
<reference evidence="3" key="1">
    <citation type="journal article" date="2019" name="Int. J. Syst. Evol. Microbiol.">
        <title>The Global Catalogue of Microorganisms (GCM) 10K type strain sequencing project: providing services to taxonomists for standard genome sequencing and annotation.</title>
        <authorList>
            <consortium name="The Broad Institute Genomics Platform"/>
            <consortium name="The Broad Institute Genome Sequencing Center for Infectious Disease"/>
            <person name="Wu L."/>
            <person name="Ma J."/>
        </authorList>
    </citation>
    <scope>NUCLEOTIDE SEQUENCE [LARGE SCALE GENOMIC DNA]</scope>
    <source>
        <strain evidence="3">JCM 31486</strain>
    </source>
</reference>
<proteinExistence type="predicted"/>
<evidence type="ECO:0000313" key="3">
    <source>
        <dbReference type="Proteomes" id="UP001597045"/>
    </source>
</evidence>
<keyword evidence="1" id="KW-0732">Signal</keyword>